<dbReference type="InterPro" id="IPR029060">
    <property type="entry name" value="PIN-like_dom_sf"/>
</dbReference>
<dbReference type="HOGENOM" id="CLU_151259_0_0_6"/>
<organism evidence="2 3">
    <name type="scientific">Thiorhodovibrio frisius</name>
    <dbReference type="NCBI Taxonomy" id="631362"/>
    <lineage>
        <taxon>Bacteria</taxon>
        <taxon>Pseudomonadati</taxon>
        <taxon>Pseudomonadota</taxon>
        <taxon>Gammaproteobacteria</taxon>
        <taxon>Chromatiales</taxon>
        <taxon>Chromatiaceae</taxon>
        <taxon>Thiorhodovibrio</taxon>
    </lineage>
</organism>
<reference evidence="3" key="1">
    <citation type="submission" date="2011-06" db="EMBL/GenBank/DDBJ databases">
        <authorList>
            <consortium name="US DOE Joint Genome Institute (JGI-PGF)"/>
            <person name="Lucas S."/>
            <person name="Han J."/>
            <person name="Lapidus A."/>
            <person name="Cheng J.-F."/>
            <person name="Goodwin L."/>
            <person name="Pitluck S."/>
            <person name="Peters L."/>
            <person name="Land M.L."/>
            <person name="Hauser L."/>
            <person name="Vogl K."/>
            <person name="Liu Z."/>
            <person name="Overmann J."/>
            <person name="Frigaard N.-U."/>
            <person name="Bryant D.A."/>
            <person name="Woyke T.J."/>
        </authorList>
    </citation>
    <scope>NUCLEOTIDE SEQUENCE [LARGE SCALE GENOMIC DNA]</scope>
    <source>
        <strain evidence="3">970</strain>
    </source>
</reference>
<dbReference type="Pfam" id="PF01850">
    <property type="entry name" value="PIN"/>
    <property type="match status" value="1"/>
</dbReference>
<keyword evidence="3" id="KW-1185">Reference proteome</keyword>
<sequence>MSEIRTAIDANLLIAAWSATGDRYAQALRVLEAPNRHLIVSDALWLEVMPKAAFHRQEAECRFYAAVFQKAENWPWSFAIVERAKALASTYGLAAMDAIHLSIAIDAQATEFISGEKPTKPMFRVEEIRTTSL</sequence>
<gene>
    <name evidence="2" type="ORF">Thi970DRAFT_03395</name>
</gene>
<evidence type="ECO:0000259" key="1">
    <source>
        <dbReference type="Pfam" id="PF01850"/>
    </source>
</evidence>
<dbReference type="eggNOG" id="COG1848">
    <property type="taxonomic scope" value="Bacteria"/>
</dbReference>
<name>H8Z778_9GAMM</name>
<protein>
    <submittedName>
        <fullName evidence="2">Putative nucleic-acid-binding protein</fullName>
    </submittedName>
</protein>
<dbReference type="RefSeq" id="WP_009150197.1">
    <property type="nucleotide sequence ID" value="NZ_CP121471.1"/>
</dbReference>
<evidence type="ECO:0000313" key="2">
    <source>
        <dbReference type="EMBL" id="EIC19794.1"/>
    </source>
</evidence>
<dbReference type="OrthoDB" id="5772197at2"/>
<feature type="domain" description="PIN" evidence="1">
    <location>
        <begin position="8"/>
        <end position="110"/>
    </location>
</feature>
<proteinExistence type="predicted"/>
<dbReference type="Gene3D" id="3.40.50.1010">
    <property type="entry name" value="5'-nuclease"/>
    <property type="match status" value="1"/>
</dbReference>
<reference evidence="2 3" key="2">
    <citation type="submission" date="2011-11" db="EMBL/GenBank/DDBJ databases">
        <authorList>
            <consortium name="US DOE Joint Genome Institute"/>
            <person name="Lucas S."/>
            <person name="Han J."/>
            <person name="Lapidus A."/>
            <person name="Cheng J.-F."/>
            <person name="Goodwin L."/>
            <person name="Pitluck S."/>
            <person name="Peters L."/>
            <person name="Ovchinnikova G."/>
            <person name="Zhang X."/>
            <person name="Detter J.C."/>
            <person name="Han C."/>
            <person name="Tapia R."/>
            <person name="Land M."/>
            <person name="Hauser L."/>
            <person name="Kyrpides N."/>
            <person name="Ivanova N."/>
            <person name="Pagani I."/>
            <person name="Vogl K."/>
            <person name="Liu Z."/>
            <person name="Overmann J."/>
            <person name="Frigaard N.-U."/>
            <person name="Bryant D."/>
            <person name="Woyke T."/>
        </authorList>
    </citation>
    <scope>NUCLEOTIDE SEQUENCE [LARGE SCALE GENOMIC DNA]</scope>
    <source>
        <strain evidence="2 3">970</strain>
    </source>
</reference>
<dbReference type="CDD" id="cd09854">
    <property type="entry name" value="PIN_VapC-like"/>
    <property type="match status" value="1"/>
</dbReference>
<dbReference type="SUPFAM" id="SSF88723">
    <property type="entry name" value="PIN domain-like"/>
    <property type="match status" value="1"/>
</dbReference>
<dbReference type="EMBL" id="JH603170">
    <property type="protein sequence ID" value="EIC19794.1"/>
    <property type="molecule type" value="Genomic_DNA"/>
</dbReference>
<evidence type="ECO:0000313" key="3">
    <source>
        <dbReference type="Proteomes" id="UP000002964"/>
    </source>
</evidence>
<dbReference type="STRING" id="631362.Thi970DRAFT_03395"/>
<dbReference type="Proteomes" id="UP000002964">
    <property type="component" value="Unassembled WGS sequence"/>
</dbReference>
<accession>H8Z778</accession>
<dbReference type="AlphaFoldDB" id="H8Z778"/>
<dbReference type="InterPro" id="IPR002716">
    <property type="entry name" value="PIN_dom"/>
</dbReference>